<evidence type="ECO:0000313" key="2">
    <source>
        <dbReference type="Proteomes" id="UP001310594"/>
    </source>
</evidence>
<gene>
    <name evidence="1" type="ORF">LTR97_008383</name>
</gene>
<sequence>MSSIPISSMLNNGDQPKFTENERSYYVQWYNTYPYPCDDAERDRLDAVHEALYAAALGDRLHLATLRTGRLRILDIGYGTGKWAIQMKGRYPQAEVIAIDIGNYPVDEYDRPVNFGVEFRPGVDFLTDDWGFENGTFDFIHAGLLCGSVPDWQNFVGKVTR</sequence>
<dbReference type="Proteomes" id="UP001310594">
    <property type="component" value="Unassembled WGS sequence"/>
</dbReference>
<proteinExistence type="predicted"/>
<comment type="caution">
    <text evidence="1">The sequence shown here is derived from an EMBL/GenBank/DDBJ whole genome shotgun (WGS) entry which is preliminary data.</text>
</comment>
<organism evidence="1 2">
    <name type="scientific">Elasticomyces elasticus</name>
    <dbReference type="NCBI Taxonomy" id="574655"/>
    <lineage>
        <taxon>Eukaryota</taxon>
        <taxon>Fungi</taxon>
        <taxon>Dikarya</taxon>
        <taxon>Ascomycota</taxon>
        <taxon>Pezizomycotina</taxon>
        <taxon>Dothideomycetes</taxon>
        <taxon>Dothideomycetidae</taxon>
        <taxon>Mycosphaerellales</taxon>
        <taxon>Teratosphaeriaceae</taxon>
        <taxon>Elasticomyces</taxon>
    </lineage>
</organism>
<dbReference type="Pfam" id="PF13489">
    <property type="entry name" value="Methyltransf_23"/>
    <property type="match status" value="1"/>
</dbReference>
<accession>A0AAN7VQ29</accession>
<protein>
    <recommendedName>
        <fullName evidence="3">Methyltransferase domain-containing protein</fullName>
    </recommendedName>
</protein>
<evidence type="ECO:0008006" key="3">
    <source>
        <dbReference type="Google" id="ProtNLM"/>
    </source>
</evidence>
<evidence type="ECO:0000313" key="1">
    <source>
        <dbReference type="EMBL" id="KAK5695963.1"/>
    </source>
</evidence>
<dbReference type="Gene3D" id="3.40.50.150">
    <property type="entry name" value="Vaccinia Virus protein VP39"/>
    <property type="match status" value="1"/>
</dbReference>
<name>A0AAN7VQ29_9PEZI</name>
<dbReference type="CDD" id="cd02440">
    <property type="entry name" value="AdoMet_MTases"/>
    <property type="match status" value="1"/>
</dbReference>
<dbReference type="EMBL" id="JAVRQU010000013">
    <property type="protein sequence ID" value="KAK5695963.1"/>
    <property type="molecule type" value="Genomic_DNA"/>
</dbReference>
<dbReference type="InterPro" id="IPR029063">
    <property type="entry name" value="SAM-dependent_MTases_sf"/>
</dbReference>
<dbReference type="AlphaFoldDB" id="A0AAN7VQ29"/>
<reference evidence="1" key="1">
    <citation type="submission" date="2023-08" db="EMBL/GenBank/DDBJ databases">
        <title>Black Yeasts Isolated from many extreme environments.</title>
        <authorList>
            <person name="Coleine C."/>
            <person name="Stajich J.E."/>
            <person name="Selbmann L."/>
        </authorList>
    </citation>
    <scope>NUCLEOTIDE SEQUENCE</scope>
    <source>
        <strain evidence="1">CCFEE 5810</strain>
    </source>
</reference>
<dbReference type="SUPFAM" id="SSF53335">
    <property type="entry name" value="S-adenosyl-L-methionine-dependent methyltransferases"/>
    <property type="match status" value="1"/>
</dbReference>